<dbReference type="Pfam" id="PF00078">
    <property type="entry name" value="RVT_1"/>
    <property type="match status" value="1"/>
</dbReference>
<protein>
    <recommendedName>
        <fullName evidence="1">Reverse transcriptase domain-containing protein</fullName>
    </recommendedName>
</protein>
<keyword evidence="3" id="KW-1185">Reference proteome</keyword>
<name>A0A016RWW7_9BILA</name>
<dbReference type="OrthoDB" id="5845191at2759"/>
<evidence type="ECO:0000313" key="2">
    <source>
        <dbReference type="EMBL" id="EYB82885.1"/>
    </source>
</evidence>
<dbReference type="PANTHER" id="PTHR19446">
    <property type="entry name" value="REVERSE TRANSCRIPTASES"/>
    <property type="match status" value="1"/>
</dbReference>
<comment type="caution">
    <text evidence="2">The sequence shown here is derived from an EMBL/GenBank/DDBJ whole genome shotgun (WGS) entry which is preliminary data.</text>
</comment>
<gene>
    <name evidence="2" type="primary">Acey_s0348.g3177</name>
    <name evidence="2" type="ORF">Y032_0348g3177</name>
</gene>
<proteinExistence type="predicted"/>
<dbReference type="InterPro" id="IPR000477">
    <property type="entry name" value="RT_dom"/>
</dbReference>
<dbReference type="AlphaFoldDB" id="A0A016RWW7"/>
<evidence type="ECO:0000313" key="3">
    <source>
        <dbReference type="Proteomes" id="UP000024635"/>
    </source>
</evidence>
<reference evidence="3" key="1">
    <citation type="journal article" date="2015" name="Nat. Genet.">
        <title>The genome and transcriptome of the zoonotic hookworm Ancylostoma ceylanicum identify infection-specific gene families.</title>
        <authorList>
            <person name="Schwarz E.M."/>
            <person name="Hu Y."/>
            <person name="Antoshechkin I."/>
            <person name="Miller M.M."/>
            <person name="Sternberg P.W."/>
            <person name="Aroian R.V."/>
        </authorList>
    </citation>
    <scope>NUCLEOTIDE SEQUENCE</scope>
    <source>
        <strain evidence="3">HY135</strain>
    </source>
</reference>
<sequence>MEKYREKNNPYHIVFLDLQKAYDRLPHAVIWDAMRERGIPEYMVKTVQVMYEGTTARGRTSLGTTSKFDITVRVHQGSALSPFLFIIARGILAATRFGRRD</sequence>
<dbReference type="Proteomes" id="UP000024635">
    <property type="component" value="Unassembled WGS sequence"/>
</dbReference>
<dbReference type="EMBL" id="JARK01001684">
    <property type="protein sequence ID" value="EYB82885.1"/>
    <property type="molecule type" value="Genomic_DNA"/>
</dbReference>
<organism evidence="2 3">
    <name type="scientific">Ancylostoma ceylanicum</name>
    <dbReference type="NCBI Taxonomy" id="53326"/>
    <lineage>
        <taxon>Eukaryota</taxon>
        <taxon>Metazoa</taxon>
        <taxon>Ecdysozoa</taxon>
        <taxon>Nematoda</taxon>
        <taxon>Chromadorea</taxon>
        <taxon>Rhabditida</taxon>
        <taxon>Rhabditina</taxon>
        <taxon>Rhabditomorpha</taxon>
        <taxon>Strongyloidea</taxon>
        <taxon>Ancylostomatidae</taxon>
        <taxon>Ancylostomatinae</taxon>
        <taxon>Ancylostoma</taxon>
    </lineage>
</organism>
<accession>A0A016RWW7</accession>
<evidence type="ECO:0000259" key="1">
    <source>
        <dbReference type="Pfam" id="PF00078"/>
    </source>
</evidence>
<feature type="domain" description="Reverse transcriptase" evidence="1">
    <location>
        <begin position="5"/>
        <end position="88"/>
    </location>
</feature>